<reference evidence="2 3" key="1">
    <citation type="submission" date="2015-01" db="EMBL/GenBank/DDBJ databases">
        <title>Genome of allotetraploid Gossypium barbadense reveals genomic plasticity and fiber elongation in cotton evolution.</title>
        <authorList>
            <person name="Chen X."/>
            <person name="Liu X."/>
            <person name="Zhao B."/>
            <person name="Zheng H."/>
            <person name="Hu Y."/>
            <person name="Lu G."/>
            <person name="Yang C."/>
            <person name="Chen J."/>
            <person name="Shan C."/>
            <person name="Zhang L."/>
            <person name="Zhou Y."/>
            <person name="Wang L."/>
            <person name="Guo W."/>
            <person name="Bai Y."/>
            <person name="Ruan J."/>
            <person name="Shangguan X."/>
            <person name="Mao Y."/>
            <person name="Jiang J."/>
            <person name="Zhu Y."/>
            <person name="Lei J."/>
            <person name="Kang H."/>
            <person name="Chen S."/>
            <person name="He X."/>
            <person name="Wang R."/>
            <person name="Wang Y."/>
            <person name="Chen J."/>
            <person name="Wang L."/>
            <person name="Yu S."/>
            <person name="Wang B."/>
            <person name="Wei J."/>
            <person name="Song S."/>
            <person name="Lu X."/>
            <person name="Gao Z."/>
            <person name="Gu W."/>
            <person name="Deng X."/>
            <person name="Ma D."/>
            <person name="Wang S."/>
            <person name="Liang W."/>
            <person name="Fang L."/>
            <person name="Cai C."/>
            <person name="Zhu X."/>
            <person name="Zhou B."/>
            <person name="Zhang Y."/>
            <person name="Chen Z."/>
            <person name="Xu S."/>
            <person name="Zhu R."/>
            <person name="Wang S."/>
            <person name="Zhang T."/>
            <person name="Zhao G."/>
        </authorList>
    </citation>
    <scope>NUCLEOTIDE SEQUENCE [LARGE SCALE GENOMIC DNA]</scope>
    <source>
        <strain evidence="3">cv. Xinhai21</strain>
        <tissue evidence="2">Leaf</tissue>
    </source>
</reference>
<evidence type="ECO:0000313" key="2">
    <source>
        <dbReference type="EMBL" id="PPS11006.1"/>
    </source>
</evidence>
<dbReference type="Proteomes" id="UP000239757">
    <property type="component" value="Unassembled WGS sequence"/>
</dbReference>
<dbReference type="EMBL" id="KZ663654">
    <property type="protein sequence ID" value="PPS11006.1"/>
    <property type="molecule type" value="Genomic_DNA"/>
</dbReference>
<sequence>MKVVVKVGSHNHNAQRRGYRGGRCRGGYGHGRVGGQKLQTMKQPHELIGDSVVAEKVGPPEMQGYRQEYPQCHPHQ</sequence>
<gene>
    <name evidence="2" type="ORF">GOBAR_AA09651</name>
</gene>
<dbReference type="AlphaFoldDB" id="A0A2P5Y609"/>
<name>A0A2P5Y609_GOSBA</name>
<feature type="region of interest" description="Disordered" evidence="1">
    <location>
        <begin position="1"/>
        <end position="38"/>
    </location>
</feature>
<protein>
    <submittedName>
        <fullName evidence="2">Uncharacterized protein</fullName>
    </submittedName>
</protein>
<feature type="compositionally biased region" description="Basic residues" evidence="1">
    <location>
        <begin position="13"/>
        <end position="23"/>
    </location>
</feature>
<evidence type="ECO:0000256" key="1">
    <source>
        <dbReference type="SAM" id="MobiDB-lite"/>
    </source>
</evidence>
<proteinExistence type="predicted"/>
<feature type="compositionally biased region" description="Gly residues" evidence="1">
    <location>
        <begin position="24"/>
        <end position="34"/>
    </location>
</feature>
<organism evidence="2 3">
    <name type="scientific">Gossypium barbadense</name>
    <name type="common">Sea Island cotton</name>
    <name type="synonym">Hibiscus barbadensis</name>
    <dbReference type="NCBI Taxonomy" id="3634"/>
    <lineage>
        <taxon>Eukaryota</taxon>
        <taxon>Viridiplantae</taxon>
        <taxon>Streptophyta</taxon>
        <taxon>Embryophyta</taxon>
        <taxon>Tracheophyta</taxon>
        <taxon>Spermatophyta</taxon>
        <taxon>Magnoliopsida</taxon>
        <taxon>eudicotyledons</taxon>
        <taxon>Gunneridae</taxon>
        <taxon>Pentapetalae</taxon>
        <taxon>rosids</taxon>
        <taxon>malvids</taxon>
        <taxon>Malvales</taxon>
        <taxon>Malvaceae</taxon>
        <taxon>Malvoideae</taxon>
        <taxon>Gossypium</taxon>
    </lineage>
</organism>
<evidence type="ECO:0000313" key="3">
    <source>
        <dbReference type="Proteomes" id="UP000239757"/>
    </source>
</evidence>
<accession>A0A2P5Y609</accession>